<proteinExistence type="predicted"/>
<dbReference type="Proteomes" id="UP001054837">
    <property type="component" value="Unassembled WGS sequence"/>
</dbReference>
<keyword evidence="2" id="KW-1185">Reference proteome</keyword>
<protein>
    <submittedName>
        <fullName evidence="1">Uncharacterized protein</fullName>
    </submittedName>
</protein>
<evidence type="ECO:0000313" key="1">
    <source>
        <dbReference type="EMBL" id="GIY40474.1"/>
    </source>
</evidence>
<sequence length="119" mass="13264">MVNSGFVFQGQGKVKRGEGCPESQIGTRVHLRSLPSRSGRMKAFQCALLLFSILIMAMAQEEPNTGAVMRKPPLISRCCLYGWYDCCGYLFGQRYAAVPPQYQYPPLIPVANPISNYII</sequence>
<name>A0AAV4T2U9_9ARAC</name>
<dbReference type="AlphaFoldDB" id="A0AAV4T2U9"/>
<comment type="caution">
    <text evidence="1">The sequence shown here is derived from an EMBL/GenBank/DDBJ whole genome shotgun (WGS) entry which is preliminary data.</text>
</comment>
<organism evidence="1 2">
    <name type="scientific">Caerostris darwini</name>
    <dbReference type="NCBI Taxonomy" id="1538125"/>
    <lineage>
        <taxon>Eukaryota</taxon>
        <taxon>Metazoa</taxon>
        <taxon>Ecdysozoa</taxon>
        <taxon>Arthropoda</taxon>
        <taxon>Chelicerata</taxon>
        <taxon>Arachnida</taxon>
        <taxon>Araneae</taxon>
        <taxon>Araneomorphae</taxon>
        <taxon>Entelegynae</taxon>
        <taxon>Araneoidea</taxon>
        <taxon>Araneidae</taxon>
        <taxon>Caerostris</taxon>
    </lineage>
</organism>
<evidence type="ECO:0000313" key="2">
    <source>
        <dbReference type="Proteomes" id="UP001054837"/>
    </source>
</evidence>
<gene>
    <name evidence="1" type="primary">AVEN_236359_1</name>
    <name evidence="1" type="ORF">CDAR_310471</name>
</gene>
<dbReference type="EMBL" id="BPLQ01008940">
    <property type="protein sequence ID" value="GIY40474.1"/>
    <property type="molecule type" value="Genomic_DNA"/>
</dbReference>
<reference evidence="1 2" key="1">
    <citation type="submission" date="2021-06" db="EMBL/GenBank/DDBJ databases">
        <title>Caerostris darwini draft genome.</title>
        <authorList>
            <person name="Kono N."/>
            <person name="Arakawa K."/>
        </authorList>
    </citation>
    <scope>NUCLEOTIDE SEQUENCE [LARGE SCALE GENOMIC DNA]</scope>
</reference>
<accession>A0AAV4T2U9</accession>